<dbReference type="Proteomes" id="UP001183176">
    <property type="component" value="Unassembled WGS sequence"/>
</dbReference>
<dbReference type="Gene3D" id="3.40.50.1820">
    <property type="entry name" value="alpha/beta hydrolase"/>
    <property type="match status" value="1"/>
</dbReference>
<dbReference type="InterPro" id="IPR029058">
    <property type="entry name" value="AB_hydrolase_fold"/>
</dbReference>
<organism evidence="5 6">
    <name type="scientific">Jatrophihabitans lederbergiae</name>
    <dbReference type="NCBI Taxonomy" id="3075547"/>
    <lineage>
        <taxon>Bacteria</taxon>
        <taxon>Bacillati</taxon>
        <taxon>Actinomycetota</taxon>
        <taxon>Actinomycetes</taxon>
        <taxon>Jatrophihabitantales</taxon>
        <taxon>Jatrophihabitantaceae</taxon>
        <taxon>Jatrophihabitans</taxon>
    </lineage>
</organism>
<evidence type="ECO:0000256" key="2">
    <source>
        <dbReference type="ARBA" id="ARBA00022801"/>
    </source>
</evidence>
<dbReference type="Pfam" id="PF00561">
    <property type="entry name" value="Abhydrolase_1"/>
    <property type="match status" value="1"/>
</dbReference>
<feature type="domain" description="AB hydrolase-1" evidence="3">
    <location>
        <begin position="30"/>
        <end position="144"/>
    </location>
</feature>
<dbReference type="PANTHER" id="PTHR43798:SF33">
    <property type="entry name" value="HYDROLASE, PUTATIVE (AFU_ORTHOLOGUE AFUA_2G14860)-RELATED"/>
    <property type="match status" value="1"/>
</dbReference>
<keyword evidence="6" id="KW-1185">Reference proteome</keyword>
<dbReference type="InterPro" id="IPR000073">
    <property type="entry name" value="AB_hydrolase_1"/>
</dbReference>
<gene>
    <name evidence="5" type="ORF">RM423_18250</name>
</gene>
<comment type="similarity">
    <text evidence="1">Belongs to the peptidase S33 family.</text>
</comment>
<comment type="caution">
    <text evidence="5">The sequence shown here is derived from an EMBL/GenBank/DDBJ whole genome shotgun (WGS) entry which is preliminary data.</text>
</comment>
<dbReference type="InterPro" id="IPR002410">
    <property type="entry name" value="Peptidase_S33"/>
</dbReference>
<dbReference type="InterPro" id="IPR013595">
    <property type="entry name" value="Pept_S33_TAP-like_C"/>
</dbReference>
<evidence type="ECO:0000313" key="6">
    <source>
        <dbReference type="Proteomes" id="UP001183176"/>
    </source>
</evidence>
<protein>
    <submittedName>
        <fullName evidence="5">Alpha/beta hydrolase</fullName>
    </submittedName>
</protein>
<reference evidence="6" key="1">
    <citation type="submission" date="2023-07" db="EMBL/GenBank/DDBJ databases">
        <title>30 novel species of actinomycetes from the DSMZ collection.</title>
        <authorList>
            <person name="Nouioui I."/>
        </authorList>
    </citation>
    <scope>NUCLEOTIDE SEQUENCE [LARGE SCALE GENOMIC DNA]</scope>
    <source>
        <strain evidence="6">DSM 44399</strain>
    </source>
</reference>
<dbReference type="PRINTS" id="PR00793">
    <property type="entry name" value="PROAMNOPTASE"/>
</dbReference>
<dbReference type="Pfam" id="PF08386">
    <property type="entry name" value="Abhydrolase_4"/>
    <property type="match status" value="1"/>
</dbReference>
<dbReference type="GO" id="GO:0016787">
    <property type="term" value="F:hydrolase activity"/>
    <property type="evidence" value="ECO:0007669"/>
    <property type="project" value="UniProtKB-KW"/>
</dbReference>
<dbReference type="RefSeq" id="WP_311424476.1">
    <property type="nucleotide sequence ID" value="NZ_JAVREH010000035.1"/>
</dbReference>
<proteinExistence type="inferred from homology"/>
<feature type="domain" description="Peptidase S33 tripeptidyl aminopeptidase-like C-terminal" evidence="4">
    <location>
        <begin position="223"/>
        <end position="282"/>
    </location>
</feature>
<evidence type="ECO:0000256" key="1">
    <source>
        <dbReference type="ARBA" id="ARBA00010088"/>
    </source>
</evidence>
<sequence length="282" mass="31229">MYAHVNGVDLFFDIEGGGYVPEGPTVVEKPTLVLLHGGPGCDQSYFKPWLLPLTDQVQLLLVDHRGNGRSGRVDERTYTIEQMADDLEALRHHLGLGPIMVLGHSFGGMVAQVYALRHPQSVSKLILSNTAPSADFWEEAQEMADRMATPEQLAVLPALFEGRITSQEEFDQWWETCMPLYFHKPDAAIITEVEGRMRGEVVVANYMMANEIPKYDVRPGLASVTAPTLVIAGRYDWVTPVSQSEAIIEALPGAQLVIQEESGHMGFIEETEGYLSAVRAFL</sequence>
<dbReference type="InterPro" id="IPR050266">
    <property type="entry name" value="AB_hydrolase_sf"/>
</dbReference>
<name>A0ABU2JFT7_9ACTN</name>
<evidence type="ECO:0000259" key="4">
    <source>
        <dbReference type="Pfam" id="PF08386"/>
    </source>
</evidence>
<evidence type="ECO:0000259" key="3">
    <source>
        <dbReference type="Pfam" id="PF00561"/>
    </source>
</evidence>
<dbReference type="SUPFAM" id="SSF53474">
    <property type="entry name" value="alpha/beta-Hydrolases"/>
    <property type="match status" value="1"/>
</dbReference>
<dbReference type="PANTHER" id="PTHR43798">
    <property type="entry name" value="MONOACYLGLYCEROL LIPASE"/>
    <property type="match status" value="1"/>
</dbReference>
<accession>A0ABU2JFT7</accession>
<keyword evidence="2 5" id="KW-0378">Hydrolase</keyword>
<evidence type="ECO:0000313" key="5">
    <source>
        <dbReference type="EMBL" id="MDT0263329.1"/>
    </source>
</evidence>
<dbReference type="PRINTS" id="PR00111">
    <property type="entry name" value="ABHYDROLASE"/>
</dbReference>
<dbReference type="EMBL" id="JAVREH010000035">
    <property type="protein sequence ID" value="MDT0263329.1"/>
    <property type="molecule type" value="Genomic_DNA"/>
</dbReference>